<feature type="transmembrane region" description="Helical" evidence="1">
    <location>
        <begin position="313"/>
        <end position="335"/>
    </location>
</feature>
<accession>A0ABV3P7E6</accession>
<keyword evidence="3" id="KW-1185">Reference proteome</keyword>
<evidence type="ECO:0000256" key="1">
    <source>
        <dbReference type="SAM" id="Phobius"/>
    </source>
</evidence>
<name>A0ABV3P7E6_9ACTN</name>
<comment type="caution">
    <text evidence="2">The sequence shown here is derived from an EMBL/GenBank/DDBJ whole genome shotgun (WGS) entry which is preliminary data.</text>
</comment>
<evidence type="ECO:0000313" key="3">
    <source>
        <dbReference type="Proteomes" id="UP001555826"/>
    </source>
</evidence>
<keyword evidence="1" id="KW-0472">Membrane</keyword>
<dbReference type="RefSeq" id="WP_367638092.1">
    <property type="nucleotide sequence ID" value="NZ_JBFNQN010000006.1"/>
</dbReference>
<evidence type="ECO:0000313" key="2">
    <source>
        <dbReference type="EMBL" id="MEW9265152.1"/>
    </source>
</evidence>
<reference evidence="2 3" key="1">
    <citation type="submission" date="2024-07" db="EMBL/GenBank/DDBJ databases">
        <authorList>
            <person name="Thanompreechachai J."/>
            <person name="Duangmal K."/>
        </authorList>
    </citation>
    <scope>NUCLEOTIDE SEQUENCE [LARGE SCALE GENOMIC DNA]</scope>
    <source>
        <strain evidence="2 3">KCTC 19886</strain>
    </source>
</reference>
<protein>
    <submittedName>
        <fullName evidence="2">Uncharacterized protein</fullName>
    </submittedName>
</protein>
<dbReference type="EMBL" id="JBFNQN010000006">
    <property type="protein sequence ID" value="MEW9265152.1"/>
    <property type="molecule type" value="Genomic_DNA"/>
</dbReference>
<dbReference type="Proteomes" id="UP001555826">
    <property type="component" value="Unassembled WGS sequence"/>
</dbReference>
<sequence length="453" mass="46731">MTYVAHEPPGTGLVHEDDLDRHDVEGSWVEWAAGADLADEPDVALQLLAARPPDTGDDPQALAADEARLHLLAGRPDRSLEALARAGLTDLAAAPAEDPRSALLAACRAAAGDGRAYRWLLAGLRNPEWAASWPAAYVVAAAAAARADHDTADEMWTRTVVVHGIRTRRSLLHAAVAAVARRDREDPATACADLRDAASLLDEVPHGVSADPGPVLEAVAALRARGDGEGARLLLLAVARATASHPLVAAELAADRARFDRAAGAVARALDRSLRDGDGAGEHRPAALAVTVATGIAAWALGGQLAGGLATEAVLAGVVLAVAALVAGPVLAQTVRSRGARSRRRREAAVAHRARARLFTRCACVETPVVAGAHVADLLQGHLRRVGPGSSALSFVTARLVSAADLAVCPTTGFLWLVPARAPGRELLLRGAVAAGAPAEEVPGQSVPTGFYL</sequence>
<organism evidence="2 3">
    <name type="scientific">Kineococcus endophyticus</name>
    <dbReference type="NCBI Taxonomy" id="1181883"/>
    <lineage>
        <taxon>Bacteria</taxon>
        <taxon>Bacillati</taxon>
        <taxon>Actinomycetota</taxon>
        <taxon>Actinomycetes</taxon>
        <taxon>Kineosporiales</taxon>
        <taxon>Kineosporiaceae</taxon>
        <taxon>Kineococcus</taxon>
    </lineage>
</organism>
<proteinExistence type="predicted"/>
<keyword evidence="1" id="KW-0812">Transmembrane</keyword>
<gene>
    <name evidence="2" type="ORF">AB1207_10370</name>
</gene>
<keyword evidence="1" id="KW-1133">Transmembrane helix</keyword>